<reference evidence="1" key="1">
    <citation type="submission" date="2020-05" db="EMBL/GenBank/DDBJ databases">
        <title>Large-scale comparative analyses of tick genomes elucidate their genetic diversity and vector capacities.</title>
        <authorList>
            <person name="Jia N."/>
            <person name="Wang J."/>
            <person name="Shi W."/>
            <person name="Du L."/>
            <person name="Sun Y."/>
            <person name="Zhan W."/>
            <person name="Jiang J."/>
            <person name="Wang Q."/>
            <person name="Zhang B."/>
            <person name="Ji P."/>
            <person name="Sakyi L.B."/>
            <person name="Cui X."/>
            <person name="Yuan T."/>
            <person name="Jiang B."/>
            <person name="Yang W."/>
            <person name="Lam T.T.-Y."/>
            <person name="Chang Q."/>
            <person name="Ding S."/>
            <person name="Wang X."/>
            <person name="Zhu J."/>
            <person name="Ruan X."/>
            <person name="Zhao L."/>
            <person name="Wei J."/>
            <person name="Que T."/>
            <person name="Du C."/>
            <person name="Cheng J."/>
            <person name="Dai P."/>
            <person name="Han X."/>
            <person name="Huang E."/>
            <person name="Gao Y."/>
            <person name="Liu J."/>
            <person name="Shao H."/>
            <person name="Ye R."/>
            <person name="Li L."/>
            <person name="Wei W."/>
            <person name="Wang X."/>
            <person name="Wang C."/>
            <person name="Yang T."/>
            <person name="Huo Q."/>
            <person name="Li W."/>
            <person name="Guo W."/>
            <person name="Chen H."/>
            <person name="Zhou L."/>
            <person name="Ni X."/>
            <person name="Tian J."/>
            <person name="Zhou Y."/>
            <person name="Sheng Y."/>
            <person name="Liu T."/>
            <person name="Pan Y."/>
            <person name="Xia L."/>
            <person name="Li J."/>
            <person name="Zhao F."/>
            <person name="Cao W."/>
        </authorList>
    </citation>
    <scope>NUCLEOTIDE SEQUENCE</scope>
    <source>
        <strain evidence="1">Hyas-2018</strain>
    </source>
</reference>
<keyword evidence="2" id="KW-1185">Reference proteome</keyword>
<name>A0ACB7SQE7_HYAAI</name>
<protein>
    <submittedName>
        <fullName evidence="1">Uncharacterized protein</fullName>
    </submittedName>
</protein>
<organism evidence="1 2">
    <name type="scientific">Hyalomma asiaticum</name>
    <name type="common">Tick</name>
    <dbReference type="NCBI Taxonomy" id="266040"/>
    <lineage>
        <taxon>Eukaryota</taxon>
        <taxon>Metazoa</taxon>
        <taxon>Ecdysozoa</taxon>
        <taxon>Arthropoda</taxon>
        <taxon>Chelicerata</taxon>
        <taxon>Arachnida</taxon>
        <taxon>Acari</taxon>
        <taxon>Parasitiformes</taxon>
        <taxon>Ixodida</taxon>
        <taxon>Ixodoidea</taxon>
        <taxon>Ixodidae</taxon>
        <taxon>Hyalomminae</taxon>
        <taxon>Hyalomma</taxon>
    </lineage>
</organism>
<evidence type="ECO:0000313" key="1">
    <source>
        <dbReference type="EMBL" id="KAH6936156.1"/>
    </source>
</evidence>
<gene>
    <name evidence="1" type="ORF">HPB50_014271</name>
</gene>
<accession>A0ACB7SQE7</accession>
<dbReference type="Proteomes" id="UP000821845">
    <property type="component" value="Chromosome 3"/>
</dbReference>
<evidence type="ECO:0000313" key="2">
    <source>
        <dbReference type="Proteomes" id="UP000821845"/>
    </source>
</evidence>
<sequence>MRWFEDTLPNLGDLNFRQSFRESPTTFKYLADVCRPTIERETTNMREAVPVDKRVAVAVYKLCSSAEDRTVAHLFGLGRSTVNIIYREFCETVVALLEPEWVKMLTDDMERHVAESYSSTGFPQGVGALDGCHFPESPPKEDASDYCNIRAGTA</sequence>
<comment type="caution">
    <text evidence="1">The sequence shown here is derived from an EMBL/GenBank/DDBJ whole genome shotgun (WGS) entry which is preliminary data.</text>
</comment>
<proteinExistence type="predicted"/>
<dbReference type="EMBL" id="CM023483">
    <property type="protein sequence ID" value="KAH6936156.1"/>
    <property type="molecule type" value="Genomic_DNA"/>
</dbReference>